<evidence type="ECO:0000256" key="10">
    <source>
        <dbReference type="PROSITE-ProRule" id="PRU10125"/>
    </source>
</evidence>
<dbReference type="HAMAP" id="MF_00197">
    <property type="entry name" value="DAP_epimerase"/>
    <property type="match status" value="1"/>
</dbReference>
<dbReference type="PANTHER" id="PTHR31689">
    <property type="entry name" value="DIAMINOPIMELATE EPIMERASE, CHLOROPLASTIC"/>
    <property type="match status" value="1"/>
</dbReference>
<feature type="binding site" evidence="9">
    <location>
        <position position="66"/>
    </location>
    <ligand>
        <name>substrate</name>
    </ligand>
</feature>
<dbReference type="InterPro" id="IPR001653">
    <property type="entry name" value="DAP_epimerase_DapF"/>
</dbReference>
<evidence type="ECO:0000256" key="5">
    <source>
        <dbReference type="ARBA" id="ARBA00022605"/>
    </source>
</evidence>
<dbReference type="NCBIfam" id="TIGR00652">
    <property type="entry name" value="DapF"/>
    <property type="match status" value="1"/>
</dbReference>
<dbReference type="EC" id="5.1.1.7" evidence="3 9"/>
<feature type="active site" description="Proton acceptor" evidence="9">
    <location>
        <position position="219"/>
    </location>
</feature>
<protein>
    <recommendedName>
        <fullName evidence="3 9">Diaminopimelate epimerase</fullName>
        <shortName evidence="9">DAP epimerase</shortName>
        <ecNumber evidence="3 9">5.1.1.7</ecNumber>
    </recommendedName>
    <alternativeName>
        <fullName evidence="9">PLP-independent amino acid racemase</fullName>
    </alternativeName>
</protein>
<organism evidence="11 12">
    <name type="scientific">Iodobacter fluviatilis</name>
    <dbReference type="NCBI Taxonomy" id="537"/>
    <lineage>
        <taxon>Bacteria</taxon>
        <taxon>Pseudomonadati</taxon>
        <taxon>Pseudomonadota</taxon>
        <taxon>Betaproteobacteria</taxon>
        <taxon>Neisseriales</taxon>
        <taxon>Chitinibacteraceae</taxon>
        <taxon>Iodobacter</taxon>
    </lineage>
</organism>
<feature type="site" description="Could be important to modulate the pK values of the two catalytic cysteine residues" evidence="9">
    <location>
        <position position="161"/>
    </location>
</feature>
<keyword evidence="5 9" id="KW-0028">Amino-acid biosynthesis</keyword>
<feature type="binding site" evidence="9">
    <location>
        <position position="192"/>
    </location>
    <ligand>
        <name>substrate</name>
    </ligand>
</feature>
<evidence type="ECO:0000256" key="3">
    <source>
        <dbReference type="ARBA" id="ARBA00013080"/>
    </source>
</evidence>
<sequence length="285" mass="30724">MKLQFTKMQGLGNDFMVIDGVNQQVKLSANSIRQLGDRHFGIGFDQLLLVEASNLPNIDFSYRIFNNDGSEVEQCGNGARCFARFVFDKGLSHKREIAVSTARGVIYPRLEDNGNVTVNMGIPQFSPAEIPFISDADLIIHPLDVDGQSIDISVISMGNPHAVQVVSDVDSTPVASLGPKIETHVRFPAKVNVGFMQIVNRDQIKLRVFERAAGETLACGTGACAAVVTGIRRGLLNPSVRVITHGGELTISWRAGEAVLMSGPAVTVFNGEISLGNLGEQYAAQ</sequence>
<keyword evidence="12" id="KW-1185">Reference proteome</keyword>
<accession>A0A7G3G8C8</accession>
<name>A0A7G3G8C8_9NEIS</name>
<comment type="subcellular location">
    <subcellularLocation>
        <location evidence="9">Cytoplasm</location>
    </subcellularLocation>
</comment>
<evidence type="ECO:0000256" key="4">
    <source>
        <dbReference type="ARBA" id="ARBA00022490"/>
    </source>
</evidence>
<evidence type="ECO:0000313" key="12">
    <source>
        <dbReference type="Proteomes" id="UP000515917"/>
    </source>
</evidence>
<feature type="active site" description="Proton donor" evidence="9">
    <location>
        <position position="75"/>
    </location>
</feature>
<comment type="subunit">
    <text evidence="9">Homodimer.</text>
</comment>
<feature type="binding site" evidence="9">
    <location>
        <position position="13"/>
    </location>
    <ligand>
        <name>substrate</name>
    </ligand>
</feature>
<feature type="binding site" evidence="9">
    <location>
        <begin position="210"/>
        <end position="211"/>
    </location>
    <ligand>
        <name>substrate</name>
    </ligand>
</feature>
<feature type="binding site" evidence="9">
    <location>
        <position position="159"/>
    </location>
    <ligand>
        <name>substrate</name>
    </ligand>
</feature>
<evidence type="ECO:0000256" key="9">
    <source>
        <dbReference type="HAMAP-Rule" id="MF_00197"/>
    </source>
</evidence>
<keyword evidence="4 9" id="KW-0963">Cytoplasm</keyword>
<feature type="active site" evidence="10">
    <location>
        <position position="75"/>
    </location>
</feature>
<dbReference type="RefSeq" id="WP_130105865.1">
    <property type="nucleotide sequence ID" value="NZ_CP025781.1"/>
</dbReference>
<dbReference type="GO" id="GO:0008837">
    <property type="term" value="F:diaminopimelate epimerase activity"/>
    <property type="evidence" value="ECO:0007669"/>
    <property type="project" value="UniProtKB-UniRule"/>
</dbReference>
<dbReference type="EMBL" id="CP025781">
    <property type="protein sequence ID" value="QBC43283.1"/>
    <property type="molecule type" value="Genomic_DNA"/>
</dbReference>
<comment type="pathway">
    <text evidence="1 9">Amino-acid biosynthesis; L-lysine biosynthesis via DAP pathway; DL-2,6-diaminopimelate from LL-2,6-diaminopimelate: step 1/1.</text>
</comment>
<dbReference type="KEGG" id="ifl:C1H71_06845"/>
<dbReference type="GO" id="GO:0005829">
    <property type="term" value="C:cytosol"/>
    <property type="evidence" value="ECO:0007669"/>
    <property type="project" value="TreeGrafter"/>
</dbReference>
<feature type="site" description="Could be important to modulate the pK values of the two catalytic cysteine residues" evidence="9">
    <location>
        <position position="210"/>
    </location>
</feature>
<dbReference type="Proteomes" id="UP000515917">
    <property type="component" value="Chromosome"/>
</dbReference>
<dbReference type="PANTHER" id="PTHR31689:SF0">
    <property type="entry name" value="DIAMINOPIMELATE EPIMERASE"/>
    <property type="match status" value="1"/>
</dbReference>
<dbReference type="PROSITE" id="PS01326">
    <property type="entry name" value="DAP_EPIMERASE"/>
    <property type="match status" value="1"/>
</dbReference>
<dbReference type="FunFam" id="3.10.310.10:FF:000001">
    <property type="entry name" value="Diaminopimelate epimerase"/>
    <property type="match status" value="1"/>
</dbReference>
<gene>
    <name evidence="9" type="primary">dapF</name>
    <name evidence="11" type="ORF">C1H71_06845</name>
</gene>
<dbReference type="GO" id="GO:0009089">
    <property type="term" value="P:lysine biosynthetic process via diaminopimelate"/>
    <property type="evidence" value="ECO:0007669"/>
    <property type="project" value="UniProtKB-UniRule"/>
</dbReference>
<feature type="binding site" evidence="9">
    <location>
        <begin position="220"/>
        <end position="221"/>
    </location>
    <ligand>
        <name>substrate</name>
    </ligand>
</feature>
<dbReference type="Gene3D" id="3.10.310.10">
    <property type="entry name" value="Diaminopimelate Epimerase, Chain A, domain 1"/>
    <property type="match status" value="2"/>
</dbReference>
<keyword evidence="6 9" id="KW-0457">Lysine biosynthesis</keyword>
<proteinExistence type="inferred from homology"/>
<reference evidence="11 12" key="1">
    <citation type="submission" date="2018-01" db="EMBL/GenBank/DDBJ databases">
        <title>Genome sequence of Iodobacter sp. strain PCH194 isolated from Indian Trans-Himalaya.</title>
        <authorList>
            <person name="Kumar V."/>
            <person name="Thakur V."/>
            <person name="Kumar S."/>
            <person name="Singh D."/>
        </authorList>
    </citation>
    <scope>NUCLEOTIDE SEQUENCE [LARGE SCALE GENOMIC DNA]</scope>
    <source>
        <strain evidence="11 12">PCH194</strain>
    </source>
</reference>
<evidence type="ECO:0000256" key="7">
    <source>
        <dbReference type="ARBA" id="ARBA00023235"/>
    </source>
</evidence>
<dbReference type="InterPro" id="IPR018510">
    <property type="entry name" value="DAP_epimerase_AS"/>
</dbReference>
<comment type="similarity">
    <text evidence="2 9">Belongs to the diaminopimelate epimerase family.</text>
</comment>
<dbReference type="Pfam" id="PF01678">
    <property type="entry name" value="DAP_epimerase"/>
    <property type="match status" value="2"/>
</dbReference>
<dbReference type="AlphaFoldDB" id="A0A7G3G8C8"/>
<keyword evidence="7 9" id="KW-0413">Isomerase</keyword>
<evidence type="ECO:0000256" key="8">
    <source>
        <dbReference type="ARBA" id="ARBA00051712"/>
    </source>
</evidence>
<comment type="function">
    <text evidence="9">Catalyzes the stereoinversion of LL-2,6-diaminopimelate (L,L-DAP) to meso-diaminopimelate (meso-DAP), a precursor of L-lysine and an essential component of the bacterial peptidoglycan.</text>
</comment>
<evidence type="ECO:0000256" key="2">
    <source>
        <dbReference type="ARBA" id="ARBA00010219"/>
    </source>
</evidence>
<feature type="binding site" evidence="9">
    <location>
        <position position="46"/>
    </location>
    <ligand>
        <name>substrate</name>
    </ligand>
</feature>
<dbReference type="UniPathway" id="UPA00034">
    <property type="reaction ID" value="UER00025"/>
</dbReference>
<comment type="catalytic activity">
    <reaction evidence="8 9">
        <text>(2S,6S)-2,6-diaminopimelate = meso-2,6-diaminopimelate</text>
        <dbReference type="Rhea" id="RHEA:15393"/>
        <dbReference type="ChEBI" id="CHEBI:57609"/>
        <dbReference type="ChEBI" id="CHEBI:57791"/>
        <dbReference type="EC" id="5.1.1.7"/>
    </reaction>
</comment>
<dbReference type="SUPFAM" id="SSF54506">
    <property type="entry name" value="Diaminopimelate epimerase-like"/>
    <property type="match status" value="1"/>
</dbReference>
<feature type="binding site" evidence="9">
    <location>
        <begin position="76"/>
        <end position="77"/>
    </location>
    <ligand>
        <name>substrate</name>
    </ligand>
</feature>
<evidence type="ECO:0000313" key="11">
    <source>
        <dbReference type="EMBL" id="QBC43283.1"/>
    </source>
</evidence>
<evidence type="ECO:0000256" key="6">
    <source>
        <dbReference type="ARBA" id="ARBA00023154"/>
    </source>
</evidence>
<evidence type="ECO:0000256" key="1">
    <source>
        <dbReference type="ARBA" id="ARBA00005196"/>
    </source>
</evidence>